<accession>A0A317Y314</accession>
<dbReference type="Proteomes" id="UP000251960">
    <property type="component" value="Chromosome 1"/>
</dbReference>
<sequence length="77" mass="8907">MLLLLFNKSYVYVGVYISLTLTCLSLSSCYFRLKGIQLYVSQYKNNFNSMVPGYNLFDFLTLNSSLLLFFTVKSFSI</sequence>
<organism evidence="2">
    <name type="scientific">Zea mays</name>
    <name type="common">Maize</name>
    <dbReference type="NCBI Taxonomy" id="4577"/>
    <lineage>
        <taxon>Eukaryota</taxon>
        <taxon>Viridiplantae</taxon>
        <taxon>Streptophyta</taxon>
        <taxon>Embryophyta</taxon>
        <taxon>Tracheophyta</taxon>
        <taxon>Spermatophyta</taxon>
        <taxon>Magnoliopsida</taxon>
        <taxon>Liliopsida</taxon>
        <taxon>Poales</taxon>
        <taxon>Poaceae</taxon>
        <taxon>PACMAD clade</taxon>
        <taxon>Panicoideae</taxon>
        <taxon>Andropogonodae</taxon>
        <taxon>Andropogoneae</taxon>
        <taxon>Tripsacinae</taxon>
        <taxon>Zea</taxon>
    </lineage>
</organism>
<feature type="transmembrane region" description="Helical" evidence="1">
    <location>
        <begin position="53"/>
        <end position="72"/>
    </location>
</feature>
<dbReference type="AlphaFoldDB" id="A0A317Y314"/>
<protein>
    <submittedName>
        <fullName evidence="2">Uncharacterized protein</fullName>
    </submittedName>
</protein>
<evidence type="ECO:0000256" key="1">
    <source>
        <dbReference type="SAM" id="Phobius"/>
    </source>
</evidence>
<keyword evidence="1" id="KW-0812">Transmembrane</keyword>
<name>A0A317Y314_MAIZE</name>
<keyword evidence="1" id="KW-0472">Membrane</keyword>
<reference evidence="2" key="1">
    <citation type="journal article" date="2018" name="Nat. Genet.">
        <title>Extensive intraspecific gene order and gene structural variations between Mo17 and other maize genomes.</title>
        <authorList>
            <person name="Sun S."/>
            <person name="Zhou Y."/>
            <person name="Chen J."/>
            <person name="Shi J."/>
            <person name="Zhao H."/>
            <person name="Zhao H."/>
            <person name="Song W."/>
            <person name="Zhang M."/>
            <person name="Cui Y."/>
            <person name="Dong X."/>
            <person name="Liu H."/>
            <person name="Ma X."/>
            <person name="Jiao Y."/>
            <person name="Wang B."/>
            <person name="Wei X."/>
            <person name="Stein J.C."/>
            <person name="Glaubitz J.C."/>
            <person name="Lu F."/>
            <person name="Yu G."/>
            <person name="Liang C."/>
            <person name="Fengler K."/>
            <person name="Li B."/>
            <person name="Rafalski A."/>
            <person name="Schnable P.S."/>
            <person name="Ware D.H."/>
            <person name="Buckler E.S."/>
            <person name="Lai J."/>
        </authorList>
    </citation>
    <scope>NUCLEOTIDE SEQUENCE [LARGE SCALE GENOMIC DNA]</scope>
    <source>
        <tissue evidence="2">Seedling</tissue>
    </source>
</reference>
<dbReference type="EMBL" id="NCVQ01000001">
    <property type="protein sequence ID" value="PWZ53037.1"/>
    <property type="molecule type" value="Genomic_DNA"/>
</dbReference>
<keyword evidence="1" id="KW-1133">Transmembrane helix</keyword>
<evidence type="ECO:0000313" key="2">
    <source>
        <dbReference type="EMBL" id="PWZ53037.1"/>
    </source>
</evidence>
<feature type="transmembrane region" description="Helical" evidence="1">
    <location>
        <begin position="12"/>
        <end position="33"/>
    </location>
</feature>
<gene>
    <name evidence="2" type="ORF">Zm00014a_026549</name>
</gene>
<proteinExistence type="predicted"/>
<comment type="caution">
    <text evidence="2">The sequence shown here is derived from an EMBL/GenBank/DDBJ whole genome shotgun (WGS) entry which is preliminary data.</text>
</comment>